<keyword evidence="6" id="KW-0472">Membrane</keyword>
<evidence type="ECO:0000256" key="6">
    <source>
        <dbReference type="ARBA" id="ARBA00023136"/>
    </source>
</evidence>
<dbReference type="Proteomes" id="UP000486351">
    <property type="component" value="Unassembled WGS sequence"/>
</dbReference>
<dbReference type="GO" id="GO:0000272">
    <property type="term" value="P:polysaccharide catabolic process"/>
    <property type="evidence" value="ECO:0007669"/>
    <property type="project" value="UniProtKB-KW"/>
</dbReference>
<keyword evidence="8" id="KW-0119">Carbohydrate metabolism</keyword>
<accession>A0A6G0Q0I1</accession>
<evidence type="ECO:0000256" key="5">
    <source>
        <dbReference type="ARBA" id="ARBA00022801"/>
    </source>
</evidence>
<evidence type="ECO:0000256" key="4">
    <source>
        <dbReference type="ARBA" id="ARBA00022475"/>
    </source>
</evidence>
<gene>
    <name evidence="11" type="ORF">PF008_g32226</name>
</gene>
<dbReference type="EC" id="3.2.1.39" evidence="3"/>
<dbReference type="GO" id="GO:0005886">
    <property type="term" value="C:plasma membrane"/>
    <property type="evidence" value="ECO:0007669"/>
    <property type="project" value="UniProtKB-SubCell"/>
</dbReference>
<comment type="subcellular location">
    <subcellularLocation>
        <location evidence="2">Cell membrane</location>
    </subcellularLocation>
</comment>
<name>A0A6G0Q0I1_9STRA</name>
<sequence>MVLLYLAVVASTTPIKRRREVTSLPRALHPVPRSFQLDLVVKCDESPVPAFCCCLQYSSPLLVRVAVGVQLTDSTSIDTEIQAVCDAYSSYPDAIEAVYVGNEDLVNGEYGTFSADTLAGYISQIKECTGNAVSVGASTSG</sequence>
<evidence type="ECO:0000256" key="3">
    <source>
        <dbReference type="ARBA" id="ARBA00012780"/>
    </source>
</evidence>
<dbReference type="InterPro" id="IPR050732">
    <property type="entry name" value="Beta-glucan_modifiers"/>
</dbReference>
<evidence type="ECO:0000256" key="7">
    <source>
        <dbReference type="ARBA" id="ARBA00023180"/>
    </source>
</evidence>
<keyword evidence="9" id="KW-0961">Cell wall biogenesis/degradation</keyword>
<keyword evidence="5" id="KW-0378">Hydrolase</keyword>
<keyword evidence="4" id="KW-1003">Cell membrane</keyword>
<keyword evidence="10" id="KW-0624">Polysaccharide degradation</keyword>
<dbReference type="AlphaFoldDB" id="A0A6G0Q0I1"/>
<keyword evidence="7" id="KW-0325">Glycoprotein</keyword>
<dbReference type="EMBL" id="QXFY01008537">
    <property type="protein sequence ID" value="KAE9263996.1"/>
    <property type="molecule type" value="Genomic_DNA"/>
</dbReference>
<proteinExistence type="predicted"/>
<evidence type="ECO:0000313" key="11">
    <source>
        <dbReference type="EMBL" id="KAE9263996.1"/>
    </source>
</evidence>
<protein>
    <recommendedName>
        <fullName evidence="3">glucan endo-1,3-beta-D-glucosidase</fullName>
        <ecNumber evidence="3">3.2.1.39</ecNumber>
    </recommendedName>
</protein>
<evidence type="ECO:0000313" key="12">
    <source>
        <dbReference type="Proteomes" id="UP000486351"/>
    </source>
</evidence>
<evidence type="ECO:0000256" key="2">
    <source>
        <dbReference type="ARBA" id="ARBA00004236"/>
    </source>
</evidence>
<evidence type="ECO:0000256" key="10">
    <source>
        <dbReference type="ARBA" id="ARBA00023326"/>
    </source>
</evidence>
<evidence type="ECO:0000256" key="8">
    <source>
        <dbReference type="ARBA" id="ARBA00023277"/>
    </source>
</evidence>
<evidence type="ECO:0000256" key="9">
    <source>
        <dbReference type="ARBA" id="ARBA00023316"/>
    </source>
</evidence>
<comment type="caution">
    <text evidence="11">The sequence shown here is derived from an EMBL/GenBank/DDBJ whole genome shotgun (WGS) entry which is preliminary data.</text>
</comment>
<dbReference type="PANTHER" id="PTHR16631">
    <property type="entry name" value="GLUCAN 1,3-BETA-GLUCOSIDASE"/>
    <property type="match status" value="1"/>
</dbReference>
<dbReference type="GO" id="GO:0042973">
    <property type="term" value="F:glucan endo-1,3-beta-D-glucosidase activity"/>
    <property type="evidence" value="ECO:0007669"/>
    <property type="project" value="UniProtKB-EC"/>
</dbReference>
<reference evidence="11 12" key="1">
    <citation type="submission" date="2018-09" db="EMBL/GenBank/DDBJ databases">
        <title>Genomic investigation of the strawberry pathogen Phytophthora fragariae indicates pathogenicity is determined by transcriptional variation in three key races.</title>
        <authorList>
            <person name="Adams T.M."/>
            <person name="Armitage A.D."/>
            <person name="Sobczyk M.K."/>
            <person name="Bates H.J."/>
            <person name="Dunwell J.M."/>
            <person name="Nellist C.F."/>
            <person name="Harrison R.J."/>
        </authorList>
    </citation>
    <scope>NUCLEOTIDE SEQUENCE [LARGE SCALE GENOMIC DNA]</scope>
    <source>
        <strain evidence="11 12">NOV-77</strain>
    </source>
</reference>
<dbReference type="GO" id="GO:0071555">
    <property type="term" value="P:cell wall organization"/>
    <property type="evidence" value="ECO:0007669"/>
    <property type="project" value="UniProtKB-KW"/>
</dbReference>
<evidence type="ECO:0000256" key="1">
    <source>
        <dbReference type="ARBA" id="ARBA00000382"/>
    </source>
</evidence>
<organism evidence="11 12">
    <name type="scientific">Phytophthora fragariae</name>
    <dbReference type="NCBI Taxonomy" id="53985"/>
    <lineage>
        <taxon>Eukaryota</taxon>
        <taxon>Sar</taxon>
        <taxon>Stramenopiles</taxon>
        <taxon>Oomycota</taxon>
        <taxon>Peronosporomycetes</taxon>
        <taxon>Peronosporales</taxon>
        <taxon>Peronosporaceae</taxon>
        <taxon>Phytophthora</taxon>
    </lineage>
</organism>
<comment type="catalytic activity">
    <reaction evidence="1">
        <text>Hydrolysis of (1-&gt;3)-beta-D-glucosidic linkages in (1-&gt;3)-beta-D-glucans.</text>
        <dbReference type="EC" id="3.2.1.39"/>
    </reaction>
</comment>
<dbReference type="PANTHER" id="PTHR16631:SF17">
    <property type="entry name" value="GLUCAN ENDO-1,3-BETA-GLUCOSIDASE BTGC"/>
    <property type="match status" value="1"/>
</dbReference>